<dbReference type="GO" id="GO:0005886">
    <property type="term" value="C:plasma membrane"/>
    <property type="evidence" value="ECO:0007669"/>
    <property type="project" value="UniProtKB-SubCell"/>
</dbReference>
<reference evidence="8 9" key="1">
    <citation type="submission" date="2016-05" db="EMBL/GenBank/DDBJ databases">
        <title>Genomic Taxonomy of the Vibrionaceae.</title>
        <authorList>
            <person name="Gomez-Gil B."/>
            <person name="Enciso-Ibarra J."/>
        </authorList>
    </citation>
    <scope>NUCLEOTIDE SEQUENCE [LARGE SCALE GENOMIC DNA]</scope>
    <source>
        <strain evidence="8 9">CAIM 1920</strain>
    </source>
</reference>
<gene>
    <name evidence="8" type="ORF">A8L45_00280</name>
</gene>
<evidence type="ECO:0000313" key="9">
    <source>
        <dbReference type="Proteomes" id="UP000094936"/>
    </source>
</evidence>
<protein>
    <submittedName>
        <fullName evidence="8">Biotin synthase</fullName>
    </submittedName>
</protein>
<feature type="transmembrane region" description="Helical" evidence="6">
    <location>
        <begin position="106"/>
        <end position="124"/>
    </location>
</feature>
<evidence type="ECO:0000256" key="5">
    <source>
        <dbReference type="ARBA" id="ARBA00023136"/>
    </source>
</evidence>
<evidence type="ECO:0000313" key="8">
    <source>
        <dbReference type="EMBL" id="ODA36078.1"/>
    </source>
</evidence>
<keyword evidence="2" id="KW-1003">Cell membrane</keyword>
<organism evidence="8 9">
    <name type="scientific">Veronia pacifica</name>
    <dbReference type="NCBI Taxonomy" id="1080227"/>
    <lineage>
        <taxon>Bacteria</taxon>
        <taxon>Pseudomonadati</taxon>
        <taxon>Pseudomonadota</taxon>
        <taxon>Gammaproteobacteria</taxon>
        <taxon>Vibrionales</taxon>
        <taxon>Vibrionaceae</taxon>
        <taxon>Veronia</taxon>
    </lineage>
</organism>
<dbReference type="PANTHER" id="PTHR35007">
    <property type="entry name" value="INTEGRAL MEMBRANE PROTEIN-RELATED"/>
    <property type="match status" value="1"/>
</dbReference>
<evidence type="ECO:0000256" key="4">
    <source>
        <dbReference type="ARBA" id="ARBA00022989"/>
    </source>
</evidence>
<evidence type="ECO:0000259" key="7">
    <source>
        <dbReference type="Pfam" id="PF00482"/>
    </source>
</evidence>
<dbReference type="Proteomes" id="UP000094936">
    <property type="component" value="Unassembled WGS sequence"/>
</dbReference>
<dbReference type="PANTHER" id="PTHR35007:SF2">
    <property type="entry name" value="PILUS ASSEMBLE PROTEIN"/>
    <property type="match status" value="1"/>
</dbReference>
<keyword evidence="9" id="KW-1185">Reference proteome</keyword>
<dbReference type="InterPro" id="IPR018076">
    <property type="entry name" value="T2SS_GspF_dom"/>
</dbReference>
<evidence type="ECO:0000256" key="3">
    <source>
        <dbReference type="ARBA" id="ARBA00022692"/>
    </source>
</evidence>
<dbReference type="Pfam" id="PF00482">
    <property type="entry name" value="T2SSF"/>
    <property type="match status" value="1"/>
</dbReference>
<accession>A0A1C3ES99</accession>
<evidence type="ECO:0000256" key="1">
    <source>
        <dbReference type="ARBA" id="ARBA00004651"/>
    </source>
</evidence>
<dbReference type="RefSeq" id="WP_068898018.1">
    <property type="nucleotide sequence ID" value="NZ_JBHUIF010000002.1"/>
</dbReference>
<dbReference type="OrthoDB" id="9810662at2"/>
<dbReference type="STRING" id="1080227.A8L45_00280"/>
<evidence type="ECO:0000256" key="6">
    <source>
        <dbReference type="SAM" id="Phobius"/>
    </source>
</evidence>
<dbReference type="AlphaFoldDB" id="A0A1C3ES99"/>
<feature type="transmembrane region" description="Helical" evidence="6">
    <location>
        <begin position="255"/>
        <end position="275"/>
    </location>
</feature>
<keyword evidence="3 6" id="KW-0812">Transmembrane</keyword>
<dbReference type="EMBL" id="LYBM01000001">
    <property type="protein sequence ID" value="ODA36078.1"/>
    <property type="molecule type" value="Genomic_DNA"/>
</dbReference>
<sequence>MLYVFIASALFAVIAAYMITLELKRRIRKANTEHFLHQRQGNTLKKLNAAIIGLGEKHQKELEQKLVDAGIYNRNFARYYLPAKVLILVVSLSVVALAGMSMQNKVLLGAFLLVGILVIPDMALELRKKALIQKTSRQLPYMLDMMAVCVQTGMTVEASLIYLSKELDAFDKDLCFQIRKTAEAAKMQGLEKALHDLSLRLPTPEVRSFVFTLIQNLQYGTSISNVLSDLSEDIRKMQVMSVEEKIGKLSAKMSVPLILFIMFPIVVLIIAPGVMQLS</sequence>
<feature type="transmembrane region" description="Helical" evidence="6">
    <location>
        <begin position="79"/>
        <end position="100"/>
    </location>
</feature>
<evidence type="ECO:0000256" key="2">
    <source>
        <dbReference type="ARBA" id="ARBA00022475"/>
    </source>
</evidence>
<feature type="transmembrane region" description="Helical" evidence="6">
    <location>
        <begin position="6"/>
        <end position="23"/>
    </location>
</feature>
<feature type="domain" description="Type II secretion system protein GspF" evidence="7">
    <location>
        <begin position="143"/>
        <end position="270"/>
    </location>
</feature>
<comment type="caution">
    <text evidence="8">The sequence shown here is derived from an EMBL/GenBank/DDBJ whole genome shotgun (WGS) entry which is preliminary data.</text>
</comment>
<keyword evidence="4 6" id="KW-1133">Transmembrane helix</keyword>
<proteinExistence type="predicted"/>
<keyword evidence="5 6" id="KW-0472">Membrane</keyword>
<name>A0A1C3ES99_9GAMM</name>
<comment type="subcellular location">
    <subcellularLocation>
        <location evidence="1">Cell membrane</location>
        <topology evidence="1">Multi-pass membrane protein</topology>
    </subcellularLocation>
</comment>